<evidence type="ECO:0000256" key="2">
    <source>
        <dbReference type="SAM" id="MobiDB-lite"/>
    </source>
</evidence>
<dbReference type="InterPro" id="IPR000477">
    <property type="entry name" value="RT_dom"/>
</dbReference>
<dbReference type="GO" id="GO:0003723">
    <property type="term" value="F:RNA binding"/>
    <property type="evidence" value="ECO:0007669"/>
    <property type="project" value="UniProtKB-UniRule"/>
</dbReference>
<keyword evidence="4" id="KW-0695">RNA-directed DNA polymerase</keyword>
<gene>
    <name evidence="4" type="ORF">Tci_502755</name>
</gene>
<accession>A0A699IA06</accession>
<dbReference type="PANTHER" id="PTHR31635:SF196">
    <property type="entry name" value="REVERSE TRANSCRIPTASE DOMAIN-CONTAINING PROTEIN-RELATED"/>
    <property type="match status" value="1"/>
</dbReference>
<organism evidence="4">
    <name type="scientific">Tanacetum cinerariifolium</name>
    <name type="common">Dalmatian daisy</name>
    <name type="synonym">Chrysanthemum cinerariifolium</name>
    <dbReference type="NCBI Taxonomy" id="118510"/>
    <lineage>
        <taxon>Eukaryota</taxon>
        <taxon>Viridiplantae</taxon>
        <taxon>Streptophyta</taxon>
        <taxon>Embryophyta</taxon>
        <taxon>Tracheophyta</taxon>
        <taxon>Spermatophyta</taxon>
        <taxon>Magnoliopsida</taxon>
        <taxon>eudicotyledons</taxon>
        <taxon>Gunneridae</taxon>
        <taxon>Pentapetalae</taxon>
        <taxon>asterids</taxon>
        <taxon>campanulids</taxon>
        <taxon>Asterales</taxon>
        <taxon>Asteraceae</taxon>
        <taxon>Asteroideae</taxon>
        <taxon>Anthemideae</taxon>
        <taxon>Anthemidinae</taxon>
        <taxon>Tanacetum</taxon>
    </lineage>
</organism>
<dbReference type="InterPro" id="IPR000504">
    <property type="entry name" value="RRM_dom"/>
</dbReference>
<dbReference type="EMBL" id="BKCJ010263603">
    <property type="protein sequence ID" value="GEZ30782.1"/>
    <property type="molecule type" value="Genomic_DNA"/>
</dbReference>
<dbReference type="CDD" id="cd00590">
    <property type="entry name" value="RRM_SF"/>
    <property type="match status" value="1"/>
</dbReference>
<dbReference type="Pfam" id="PF00078">
    <property type="entry name" value="RVT_1"/>
    <property type="match status" value="1"/>
</dbReference>
<feature type="non-terminal residue" evidence="4">
    <location>
        <position position="685"/>
    </location>
</feature>
<dbReference type="InterPro" id="IPR035979">
    <property type="entry name" value="RBD_domain_sf"/>
</dbReference>
<feature type="region of interest" description="Disordered" evidence="2">
    <location>
        <begin position="227"/>
        <end position="247"/>
    </location>
</feature>
<dbReference type="PANTHER" id="PTHR31635">
    <property type="entry name" value="REVERSE TRANSCRIPTASE DOMAIN-CONTAINING PROTEIN-RELATED"/>
    <property type="match status" value="1"/>
</dbReference>
<comment type="caution">
    <text evidence="4">The sequence shown here is derived from an EMBL/GenBank/DDBJ whole genome shotgun (WGS) entry which is preliminary data.</text>
</comment>
<sequence>MGSYRSKEDDVSRTSTLIFVTNFPDSFSGKDLFHSCKQYGHVVDTFIPSKRSKAGKRFGFVRFINVFNVERLEKKDVRINRSGTNVPSKDVGVTGTGKSYVHMVKGNNIFGTMECDSISAIVLDDECLYSKYLSKSLLGRVKEFSFLSNLKTALMNEGFVDIKIQYIGELWGELLDVDDQEEMCFHSKRLCLYTKSGMNIFENFKVIFRGKVFWICAKEVPGWVPDFLDDSDDEDQSDDGFKDGDHKVQGVGSCGDDSFVAEVPKTLFEESTGQKEKQSEDPFGFTPNDDMNEFCMNDENVRSVNDDNPQNCNVDEIQTGQEGNSANKGSKVDVSESVCLGHFKKSKALRTGGSILCLLEELVNVRQTMGYNMDGCVNNMTEIIESQGAFGSVFNVQGADVFNSFIANAGLEEVPLAENTWSDAPGDDSNAMRKELEVLDAAIDKGNGSDEIINKRMEVINSMHHIDKIQAMDMAQKAKIKWSIEGDKNSRFFHGVLNKKRSQLNIRGIMVDGVWTEKPNTVKHEFLQHFQRIIDKPTVSRAYVNMSYPKSITIDQQMDLERDVSKEELKRGVGLWNGQVPWSGWVPVWFLSPISLIGSIYKIIAKILANRIVGVLGDIVNEVQSAFIAERQILDGPFILNEVLQWCKLKKKQSLIFSVDFEKAYDSVRWDFLDDVLKKFGFGNK</sequence>
<dbReference type="SUPFAM" id="SSF54928">
    <property type="entry name" value="RNA-binding domain, RBD"/>
    <property type="match status" value="1"/>
</dbReference>
<feature type="compositionally biased region" description="Acidic residues" evidence="2">
    <location>
        <begin position="227"/>
        <end position="238"/>
    </location>
</feature>
<dbReference type="GO" id="GO:0003964">
    <property type="term" value="F:RNA-directed DNA polymerase activity"/>
    <property type="evidence" value="ECO:0007669"/>
    <property type="project" value="UniProtKB-KW"/>
</dbReference>
<proteinExistence type="predicted"/>
<reference evidence="4" key="1">
    <citation type="journal article" date="2019" name="Sci. Rep.">
        <title>Draft genome of Tanacetum cinerariifolium, the natural source of mosquito coil.</title>
        <authorList>
            <person name="Yamashiro T."/>
            <person name="Shiraishi A."/>
            <person name="Satake H."/>
            <person name="Nakayama K."/>
        </authorList>
    </citation>
    <scope>NUCLEOTIDE SEQUENCE</scope>
</reference>
<evidence type="ECO:0000313" key="4">
    <source>
        <dbReference type="EMBL" id="GEZ30782.1"/>
    </source>
</evidence>
<keyword evidence="4" id="KW-0548">Nucleotidyltransferase</keyword>
<evidence type="ECO:0000259" key="3">
    <source>
        <dbReference type="PROSITE" id="PS50102"/>
    </source>
</evidence>
<feature type="domain" description="RRM" evidence="3">
    <location>
        <begin position="16"/>
        <end position="84"/>
    </location>
</feature>
<dbReference type="AlphaFoldDB" id="A0A699IA06"/>
<dbReference type="InterPro" id="IPR012677">
    <property type="entry name" value="Nucleotide-bd_a/b_plait_sf"/>
</dbReference>
<protein>
    <submittedName>
        <fullName evidence="4">RNA-directed DNA polymerase, eukaryota</fullName>
    </submittedName>
</protein>
<dbReference type="Pfam" id="PF00076">
    <property type="entry name" value="RRM_1"/>
    <property type="match status" value="1"/>
</dbReference>
<keyword evidence="4" id="KW-0808">Transferase</keyword>
<dbReference type="PROSITE" id="PS50102">
    <property type="entry name" value="RRM"/>
    <property type="match status" value="1"/>
</dbReference>
<name>A0A699IA06_TANCI</name>
<keyword evidence="1" id="KW-0694">RNA-binding</keyword>
<dbReference type="Gene3D" id="3.30.70.330">
    <property type="match status" value="1"/>
</dbReference>
<evidence type="ECO:0000256" key="1">
    <source>
        <dbReference type="PROSITE-ProRule" id="PRU00176"/>
    </source>
</evidence>